<proteinExistence type="predicted"/>
<gene>
    <name evidence="1" type="ORF">AVEN_148255_1</name>
</gene>
<sequence>MMVTGHGPFPTYLERFNIRNSDSCGCGNLGNPLHYAKSCLFRTSYHLTKPSADLEPLWWKRVMNNNNSMAKIRKLIHFIVVNETLFLPKDGDSNWIQTQLTLCTHILSSPIHKAPPSQIQKHKDLKDLTYKI</sequence>
<dbReference type="Proteomes" id="UP000499080">
    <property type="component" value="Unassembled WGS sequence"/>
</dbReference>
<protein>
    <submittedName>
        <fullName evidence="1">Uncharacterized protein</fullName>
    </submittedName>
</protein>
<evidence type="ECO:0000313" key="1">
    <source>
        <dbReference type="EMBL" id="GBL73576.1"/>
    </source>
</evidence>
<reference evidence="1 2" key="1">
    <citation type="journal article" date="2019" name="Sci. Rep.">
        <title>Orb-weaving spider Araneus ventricosus genome elucidates the spidroin gene catalogue.</title>
        <authorList>
            <person name="Kono N."/>
            <person name="Nakamura H."/>
            <person name="Ohtoshi R."/>
            <person name="Moran D.A.P."/>
            <person name="Shinohara A."/>
            <person name="Yoshida Y."/>
            <person name="Fujiwara M."/>
            <person name="Mori M."/>
            <person name="Tomita M."/>
            <person name="Arakawa K."/>
        </authorList>
    </citation>
    <scope>NUCLEOTIDE SEQUENCE [LARGE SCALE GENOMIC DNA]</scope>
</reference>
<dbReference type="EMBL" id="BGPR01154994">
    <property type="protein sequence ID" value="GBL73576.1"/>
    <property type="molecule type" value="Genomic_DNA"/>
</dbReference>
<dbReference type="AlphaFoldDB" id="A0A4Y2A2T9"/>
<comment type="caution">
    <text evidence="1">The sequence shown here is derived from an EMBL/GenBank/DDBJ whole genome shotgun (WGS) entry which is preliminary data.</text>
</comment>
<accession>A0A4Y2A2T9</accession>
<keyword evidence="2" id="KW-1185">Reference proteome</keyword>
<evidence type="ECO:0000313" key="2">
    <source>
        <dbReference type="Proteomes" id="UP000499080"/>
    </source>
</evidence>
<organism evidence="1 2">
    <name type="scientific">Araneus ventricosus</name>
    <name type="common">Orbweaver spider</name>
    <name type="synonym">Epeira ventricosa</name>
    <dbReference type="NCBI Taxonomy" id="182803"/>
    <lineage>
        <taxon>Eukaryota</taxon>
        <taxon>Metazoa</taxon>
        <taxon>Ecdysozoa</taxon>
        <taxon>Arthropoda</taxon>
        <taxon>Chelicerata</taxon>
        <taxon>Arachnida</taxon>
        <taxon>Araneae</taxon>
        <taxon>Araneomorphae</taxon>
        <taxon>Entelegynae</taxon>
        <taxon>Araneoidea</taxon>
        <taxon>Araneidae</taxon>
        <taxon>Araneus</taxon>
    </lineage>
</organism>
<dbReference type="OrthoDB" id="6515318at2759"/>
<name>A0A4Y2A2T9_ARAVE</name>